<organism evidence="1 2">
    <name type="scientific">Mesorhizobium hungaricum</name>
    <dbReference type="NCBI Taxonomy" id="1566387"/>
    <lineage>
        <taxon>Bacteria</taxon>
        <taxon>Pseudomonadati</taxon>
        <taxon>Pseudomonadota</taxon>
        <taxon>Alphaproteobacteria</taxon>
        <taxon>Hyphomicrobiales</taxon>
        <taxon>Phyllobacteriaceae</taxon>
        <taxon>Mesorhizobium</taxon>
    </lineage>
</organism>
<keyword evidence="2" id="KW-1185">Reference proteome</keyword>
<dbReference type="EMBL" id="MDEO01000032">
    <property type="protein sequence ID" value="OCX17550.1"/>
    <property type="molecule type" value="Genomic_DNA"/>
</dbReference>
<dbReference type="Proteomes" id="UP000094412">
    <property type="component" value="Unassembled WGS sequence"/>
</dbReference>
<name>A0A1C2DS08_9HYPH</name>
<reference evidence="1 2" key="1">
    <citation type="submission" date="2016-08" db="EMBL/GenBank/DDBJ databases">
        <title>Whole genome sequence of Mesorhizobium sp. strain UASWS1009 isolated from industrial sewage.</title>
        <authorList>
            <person name="Crovadore J."/>
            <person name="Calmin G."/>
            <person name="Chablais R."/>
            <person name="Cochard B."/>
            <person name="Lefort F."/>
        </authorList>
    </citation>
    <scope>NUCLEOTIDE SEQUENCE [LARGE SCALE GENOMIC DNA]</scope>
    <source>
        <strain evidence="1 2">UASWS1009</strain>
    </source>
</reference>
<dbReference type="InterPro" id="IPR009363">
    <property type="entry name" value="Phage_Mu_Gp16"/>
</dbReference>
<sequence length="206" mass="22860">MNTLAAIHVARRQLGLDEDTYRALALRVTGKASAGAMNATERGRLLEALRRHGFKGAKRGLEGPFARKLQALWISAWHLGLVRDRTDAALLDFVRRQTGIDHTRFLVDPVDAAKAIDALKAWTAREGGVDWKLGASMPAWQRLPGAKIVIAQWSTLERAGLVEPGFRAFAAYVQDHAFNPIDRMSPKEWAGVMATLGTRLRKVTRR</sequence>
<dbReference type="RefSeq" id="WP_024925147.1">
    <property type="nucleotide sequence ID" value="NZ_MDEO01000032.1"/>
</dbReference>
<dbReference type="Pfam" id="PF06252">
    <property type="entry name" value="GemA"/>
    <property type="match status" value="1"/>
</dbReference>
<evidence type="ECO:0008006" key="3">
    <source>
        <dbReference type="Google" id="ProtNLM"/>
    </source>
</evidence>
<gene>
    <name evidence="1" type="ORF">QV13_12380</name>
</gene>
<evidence type="ECO:0000313" key="1">
    <source>
        <dbReference type="EMBL" id="OCX17550.1"/>
    </source>
</evidence>
<dbReference type="OrthoDB" id="7353918at2"/>
<proteinExistence type="predicted"/>
<protein>
    <recommendedName>
        <fullName evidence="3">GemA protein</fullName>
    </recommendedName>
</protein>
<comment type="caution">
    <text evidence="1">The sequence shown here is derived from an EMBL/GenBank/DDBJ whole genome shotgun (WGS) entry which is preliminary data.</text>
</comment>
<accession>A0A1C2DS08</accession>
<dbReference type="AlphaFoldDB" id="A0A1C2DS08"/>
<evidence type="ECO:0000313" key="2">
    <source>
        <dbReference type="Proteomes" id="UP000094412"/>
    </source>
</evidence>
<dbReference type="STRING" id="1566387.QV13_12380"/>